<sequence>MPVPCVDLINKLNKSIEMANDEIINNMTQSGNKYDWVCIKNNITYNYYFEFLKKNWDKIITKHISQTNNPWKIIDFINIHKKINIKDNDLQDILNTIISNEISDTSYPITDFELSADMFENISQICHILFHSFQIIEIYKCFAQKYKIKYSTKYHDKSEHEISNIIKQDFDHIINKIQNIISDKSIKEQFFNNLSINLYEMYSLAIKKELDNNLPSDLGLLKNLFTKIISTYYDNLHPIIWAQIFSGIMENIFIDLPNNDQDILKLLSGQILINSGPFILKIIQFIKPIMTKNQIEKYSLDNITYPKLTNNQINIILNKIINNYEMHNIISHHSASVAHVCQMYHLSDPNNIFVIKIVKPLSIVQSCWEYKIINNIFDKSRCEYDFIKKMLESNGREFNVQNEINNMEKAFKYYTCTYSSIFGHNIEAKLTTTQYLPNIVNDKSWFAFAMTKAEGITLDKIIHDKIIVKDTIYYHNLHRCLDLLVYKFFYQIIKNGFYHGDLHAGNIFYSHKLSQITLIDFGCVNKIDLFSNNDTSQIIIDVLIKSIFYNYSGILDTITHYINGKCEERKIDTNSLYYIEFNKELDNDRFINIKNKKHMDEQYKEYNNHLFDINFINQEKNKIHDNIKLGQKITNKNDSIYKYLDLELSSEEPIHMQLIPSNYSSNVSENIIGLNDILEKITKFFLSNGINIAIRFNEFYEFQRAYLLLVNVLKSVNYDDYRISNIINKAIINWRNLPELFHLKTTIGATKIYFRERKLYNDILYSNTKHNSNNNKNDYDNFLKKHVCDNDLYIND</sequence>
<organism evidence="2">
    <name type="scientific">Bandra megavirus</name>
    <dbReference type="NCBI Taxonomy" id="2071566"/>
    <lineage>
        <taxon>Viruses</taxon>
        <taxon>Varidnaviria</taxon>
        <taxon>Bamfordvirae</taxon>
        <taxon>Nucleocytoviricota</taxon>
        <taxon>Megaviricetes</taxon>
        <taxon>Imitervirales</taxon>
        <taxon>Mimiviridae</taxon>
        <taxon>Megamimivirinae</taxon>
        <taxon>Megavirus</taxon>
    </lineage>
</organism>
<name>A0A2K9V7N1_9VIRU</name>
<protein>
    <submittedName>
        <fullName evidence="2">Kinase</fullName>
    </submittedName>
</protein>
<keyword evidence="2" id="KW-0418">Kinase</keyword>
<dbReference type="InterPro" id="IPR011009">
    <property type="entry name" value="Kinase-like_dom_sf"/>
</dbReference>
<keyword evidence="2" id="KW-0808">Transferase</keyword>
<dbReference type="InterPro" id="IPR051130">
    <property type="entry name" value="Mito_struct-func_regulator"/>
</dbReference>
<feature type="domain" description="ABC1 atypical kinase-like" evidence="1">
    <location>
        <begin position="434"/>
        <end position="543"/>
    </location>
</feature>
<dbReference type="Pfam" id="PF03109">
    <property type="entry name" value="ABC1"/>
    <property type="match status" value="1"/>
</dbReference>
<dbReference type="SUPFAM" id="SSF56112">
    <property type="entry name" value="Protein kinase-like (PK-like)"/>
    <property type="match status" value="1"/>
</dbReference>
<evidence type="ECO:0000313" key="2">
    <source>
        <dbReference type="EMBL" id="AUV58196.1"/>
    </source>
</evidence>
<dbReference type="GO" id="GO:0016301">
    <property type="term" value="F:kinase activity"/>
    <property type="evidence" value="ECO:0007669"/>
    <property type="project" value="UniProtKB-KW"/>
</dbReference>
<evidence type="ECO:0000259" key="1">
    <source>
        <dbReference type="Pfam" id="PF03109"/>
    </source>
</evidence>
<dbReference type="InterPro" id="IPR004147">
    <property type="entry name" value="ABC1_dom"/>
</dbReference>
<reference evidence="2" key="1">
    <citation type="submission" date="2018-01" db="EMBL/GenBank/DDBJ databases">
        <title>Draft genome sequence of Bandra megavirus.</title>
        <authorList>
            <person name="Chatterjee A."/>
            <person name="Yadav R."/>
            <person name="Kondabagil K."/>
        </authorList>
    </citation>
    <scope>NUCLEOTIDE SEQUENCE</scope>
    <source>
        <strain evidence="2">KK-1</strain>
    </source>
</reference>
<dbReference type="PANTHER" id="PTHR43173">
    <property type="entry name" value="ABC1 FAMILY PROTEIN"/>
    <property type="match status" value="1"/>
</dbReference>
<accession>A0A2K9V7N1</accession>
<dbReference type="Gene3D" id="1.10.510.10">
    <property type="entry name" value="Transferase(Phosphotransferase) domain 1"/>
    <property type="match status" value="1"/>
</dbReference>
<dbReference type="PANTHER" id="PTHR43173:SF19">
    <property type="entry name" value="AARF DOMAIN-CONTAINING PROTEIN KINASE 1"/>
    <property type="match status" value="1"/>
</dbReference>
<proteinExistence type="predicted"/>
<dbReference type="EMBL" id="MG779312">
    <property type="protein sequence ID" value="AUV58196.1"/>
    <property type="molecule type" value="Genomic_DNA"/>
</dbReference>